<dbReference type="Gene3D" id="2.160.20.10">
    <property type="entry name" value="Single-stranded right-handed beta-helix, Pectin lyase-like"/>
    <property type="match status" value="1"/>
</dbReference>
<dbReference type="GO" id="GO:0016829">
    <property type="term" value="F:lyase activity"/>
    <property type="evidence" value="ECO:0007669"/>
    <property type="project" value="UniProtKB-KW"/>
</dbReference>
<dbReference type="SUPFAM" id="SSF51126">
    <property type="entry name" value="Pectin lyase-like"/>
    <property type="match status" value="1"/>
</dbReference>
<keyword evidence="3" id="KW-1185">Reference proteome</keyword>
<dbReference type="InterPro" id="IPR046265">
    <property type="entry name" value="DUF6298"/>
</dbReference>
<reference evidence="2 3" key="1">
    <citation type="submission" date="2017-10" db="EMBL/GenBank/DDBJ databases">
        <title>The draft genome sequence of Lewinella nigricans NBRC 102662.</title>
        <authorList>
            <person name="Wang K."/>
        </authorList>
    </citation>
    <scope>NUCLEOTIDE SEQUENCE [LARGE SCALE GENOMIC DNA]</scope>
    <source>
        <strain evidence="2 3">NBRC 102662</strain>
    </source>
</reference>
<organism evidence="2 3">
    <name type="scientific">Flavilitoribacter nigricans (strain ATCC 23147 / DSM 23189 / NBRC 102662 / NCIMB 1420 / SS-2)</name>
    <name type="common">Lewinella nigricans</name>
    <dbReference type="NCBI Taxonomy" id="1122177"/>
    <lineage>
        <taxon>Bacteria</taxon>
        <taxon>Pseudomonadati</taxon>
        <taxon>Bacteroidota</taxon>
        <taxon>Saprospiria</taxon>
        <taxon>Saprospirales</taxon>
        <taxon>Lewinellaceae</taxon>
        <taxon>Flavilitoribacter</taxon>
    </lineage>
</organism>
<dbReference type="Proteomes" id="UP000223913">
    <property type="component" value="Unassembled WGS sequence"/>
</dbReference>
<gene>
    <name evidence="2" type="ORF">CRP01_32175</name>
</gene>
<evidence type="ECO:0000259" key="1">
    <source>
        <dbReference type="Pfam" id="PF19815"/>
    </source>
</evidence>
<accession>A0A2D0N1Y8</accession>
<dbReference type="InterPro" id="IPR012334">
    <property type="entry name" value="Pectin_lyas_fold"/>
</dbReference>
<dbReference type="RefSeq" id="WP_099154187.1">
    <property type="nucleotide sequence ID" value="NZ_PDUD01000040.1"/>
</dbReference>
<dbReference type="EMBL" id="PDUD01000040">
    <property type="protein sequence ID" value="PHN02440.1"/>
    <property type="molecule type" value="Genomic_DNA"/>
</dbReference>
<feature type="domain" description="DUF6298" evidence="1">
    <location>
        <begin position="472"/>
        <end position="960"/>
    </location>
</feature>
<protein>
    <submittedName>
        <fullName evidence="2">Pectate lyase</fullName>
    </submittedName>
</protein>
<name>A0A2D0N1Y8_FLAN2</name>
<dbReference type="Pfam" id="PF19815">
    <property type="entry name" value="DUF6298"/>
    <property type="match status" value="1"/>
</dbReference>
<dbReference type="OrthoDB" id="5488826at2"/>
<dbReference type="AlphaFoldDB" id="A0A2D0N1Y8"/>
<evidence type="ECO:0000313" key="3">
    <source>
        <dbReference type="Proteomes" id="UP000223913"/>
    </source>
</evidence>
<sequence length="1044" mass="117103">MQNRTIRHLLRNLLLVSIVLLPFTGKAQSEALPLLRPQNGALLYTADSLGNRIPDYSYCGYRSSEVELPIVPAVLVVQPMQEDATATLQGAIDHLSTLPVQANGFRGAILLEEGRYRLNGRLTIRHSGIVIRGRGAETVLVAGGTDRQTLIRVLGKDDREWSANTPVTEAYVPVGARELQVENPEAFRAGDQVTIRRPSTQTWIDLLGMNEYGGGTGWLKWRPGERDLLWERTVLAVEGSQLQLDAPLTSALDTAYGGGTVAKLQWPGRIEQIGIENLSLQSSYDPENPKDEGHCWNAISFEYARNAWVRNVSFRHFAGSAVALYETTDQVSVQDCVSTDPVSEIGGERRNTFFTMGQRTLFLRCYAALGRHDFAAGFCAPGPNAFVQCTNYLPYDFSGAIDSWASGLLLDNVLIDGQAIRFSNLERTRQGAGWNAANSMIWQSAAAKIECYNPPTANNWAYGVWARFAGDGHWYEANSHIQPQSLFFAQLAERTGRELNSFDDQLLSYRGASTSKPSHEQAAEATEFVAMPAPDLLHLIARHGLPESLDANLSGARIMEPVLPTESGNKTSAAASVSVRNGLLLFQDKILTGRQMGVPWWRGDDRPFNTEKSQPAITRFVPGRTGLGYTDELSAVVDYMVQEKVALVEHNYGLWYDRRRDDHERVRRMDGDSWAPFYEQPFARSGQGEAWDRLSKYDLTRYNRWYWSRLADFARIAEPKGRILMHQNYFQHNILEAGAHWADSPWRPANNINDTGFPEPPAYAGDKRIFFAGQFYDVDHPVRRALHKAYIRHGLDQLKDRSNVLQSISAEFTGPLHFVEFWLDVIAEWRSENNSRNLICLSTTKDVQDAILANPKYAKLVDVIGIQYWAYRADSSLYTPLGGIHLAPRQNARLESPGKRSFASVYRSVSEYRLRYPDKAVIYSENGDPRWGWAILMAGGSLPPVPEELPEAFYALAASMHPVKGSGPATGYLLENDRDEMIIYLVAGSSVRRNLPAGNYQVDHFTPRGKAVKREKWTSRKGPFTFKNDSEADLILCLHKDNWK</sequence>
<dbReference type="InterPro" id="IPR011050">
    <property type="entry name" value="Pectin_lyase_fold/virulence"/>
</dbReference>
<keyword evidence="2" id="KW-0456">Lyase</keyword>
<comment type="caution">
    <text evidence="2">The sequence shown here is derived from an EMBL/GenBank/DDBJ whole genome shotgun (WGS) entry which is preliminary data.</text>
</comment>
<proteinExistence type="predicted"/>
<evidence type="ECO:0000313" key="2">
    <source>
        <dbReference type="EMBL" id="PHN02440.1"/>
    </source>
</evidence>